<evidence type="ECO:0000313" key="3">
    <source>
        <dbReference type="Proteomes" id="UP000886595"/>
    </source>
</evidence>
<reference evidence="2 3" key="1">
    <citation type="submission" date="2020-02" db="EMBL/GenBank/DDBJ databases">
        <authorList>
            <person name="Ma Q."/>
            <person name="Huang Y."/>
            <person name="Song X."/>
            <person name="Pei D."/>
        </authorList>
    </citation>
    <scope>NUCLEOTIDE SEQUENCE [LARGE SCALE GENOMIC DNA]</scope>
    <source>
        <strain evidence="2">Sxm20200214</strain>
        <tissue evidence="2">Leaf</tissue>
    </source>
</reference>
<feature type="compositionally biased region" description="Low complexity" evidence="1">
    <location>
        <begin position="176"/>
        <end position="185"/>
    </location>
</feature>
<comment type="caution">
    <text evidence="2">The sequence shown here is derived from an EMBL/GenBank/DDBJ whole genome shotgun (WGS) entry which is preliminary data.</text>
</comment>
<keyword evidence="3" id="KW-1185">Reference proteome</keyword>
<name>A0A8X7VIJ3_BRACI</name>
<dbReference type="AlphaFoldDB" id="A0A8X7VIJ3"/>
<gene>
    <name evidence="2" type="ORF">Bca52824_023471</name>
</gene>
<accession>A0A8X7VIJ3</accession>
<feature type="region of interest" description="Disordered" evidence="1">
    <location>
        <begin position="167"/>
        <end position="219"/>
    </location>
</feature>
<feature type="compositionally biased region" description="Acidic residues" evidence="1">
    <location>
        <begin position="186"/>
        <end position="199"/>
    </location>
</feature>
<dbReference type="EMBL" id="JAAMPC010000005">
    <property type="protein sequence ID" value="KAG2311914.1"/>
    <property type="molecule type" value="Genomic_DNA"/>
</dbReference>
<organism evidence="2 3">
    <name type="scientific">Brassica carinata</name>
    <name type="common">Ethiopian mustard</name>
    <name type="synonym">Abyssinian cabbage</name>
    <dbReference type="NCBI Taxonomy" id="52824"/>
    <lineage>
        <taxon>Eukaryota</taxon>
        <taxon>Viridiplantae</taxon>
        <taxon>Streptophyta</taxon>
        <taxon>Embryophyta</taxon>
        <taxon>Tracheophyta</taxon>
        <taxon>Spermatophyta</taxon>
        <taxon>Magnoliopsida</taxon>
        <taxon>eudicotyledons</taxon>
        <taxon>Gunneridae</taxon>
        <taxon>Pentapetalae</taxon>
        <taxon>rosids</taxon>
        <taxon>malvids</taxon>
        <taxon>Brassicales</taxon>
        <taxon>Brassicaceae</taxon>
        <taxon>Brassiceae</taxon>
        <taxon>Brassica</taxon>
    </lineage>
</organism>
<evidence type="ECO:0000256" key="1">
    <source>
        <dbReference type="SAM" id="MobiDB-lite"/>
    </source>
</evidence>
<proteinExistence type="predicted"/>
<protein>
    <submittedName>
        <fullName evidence="2">Uncharacterized protein</fullName>
    </submittedName>
</protein>
<evidence type="ECO:0000313" key="2">
    <source>
        <dbReference type="EMBL" id="KAG2311914.1"/>
    </source>
</evidence>
<sequence>MSGTGMDMHWLFYSTCRSRKTKGESLMPRVEALCVCYPSFRRPCGMLGEVVLSFWSFFMVCEDLGGFPVYVCLLGVNNRVWLQVESLDHGDLEAKPLLWLLELGARTTSLRGPWSEIWGWTSPVVELAAPPLLVKGKWVAPMDERCGTLRPGPRMRNVVRLRIVGQSSGTAGYDGSSESSSSSDSSESESDSNFEDENVVESSERSHETGSSEFEEAEVLEEIEEDSDHLEHINIFQGMEAVPQA</sequence>
<dbReference type="Proteomes" id="UP000886595">
    <property type="component" value="Unassembled WGS sequence"/>
</dbReference>